<keyword evidence="4" id="KW-1185">Reference proteome</keyword>
<proteinExistence type="predicted"/>
<evidence type="ECO:0000313" key="4">
    <source>
        <dbReference type="Proteomes" id="UP000002383"/>
    </source>
</evidence>
<accession>B8GU96</accession>
<protein>
    <recommendedName>
        <fullName evidence="2">DUF4399 domain-containing protein</fullName>
    </recommendedName>
</protein>
<dbReference type="eggNOG" id="ENOG5032RWS">
    <property type="taxonomic scope" value="Bacteria"/>
</dbReference>
<dbReference type="Pfam" id="PF14347">
    <property type="entry name" value="DUF4399"/>
    <property type="match status" value="1"/>
</dbReference>
<feature type="signal peptide" evidence="1">
    <location>
        <begin position="1"/>
        <end position="23"/>
    </location>
</feature>
<feature type="chain" id="PRO_5002870612" description="DUF4399 domain-containing protein" evidence="1">
    <location>
        <begin position="24"/>
        <end position="145"/>
    </location>
</feature>
<dbReference type="RefSeq" id="WP_012636868.1">
    <property type="nucleotide sequence ID" value="NC_011901.1"/>
</dbReference>
<organism evidence="3 4">
    <name type="scientific">Thioalkalivibrio sulfidiphilus (strain HL-EbGR7)</name>
    <dbReference type="NCBI Taxonomy" id="396588"/>
    <lineage>
        <taxon>Bacteria</taxon>
        <taxon>Pseudomonadati</taxon>
        <taxon>Pseudomonadota</taxon>
        <taxon>Gammaproteobacteria</taxon>
        <taxon>Chromatiales</taxon>
        <taxon>Ectothiorhodospiraceae</taxon>
        <taxon>Thioalkalivibrio</taxon>
    </lineage>
</organism>
<dbReference type="Proteomes" id="UP000002383">
    <property type="component" value="Chromosome"/>
</dbReference>
<sequence precursor="true">MKRYLAFVLIPILSLLLLTTAQAELKRVAPPEGASVYLISPADGETIRGPVTVRMGLRGMGVAPAGIDHPNTGHHHLLVNMPLEQVDLSASLPFSDQTRHFGGGQTEARLELQPGTYTLQLLFMDYRHVSFDPPVVSEVVTITVE</sequence>
<keyword evidence="1" id="KW-0732">Signal</keyword>
<dbReference type="HOGENOM" id="CLU_116275_2_0_6"/>
<evidence type="ECO:0000256" key="1">
    <source>
        <dbReference type="SAM" id="SignalP"/>
    </source>
</evidence>
<dbReference type="KEGG" id="tgr:Tgr7_0280"/>
<name>B8GU96_THISH</name>
<reference evidence="3 4" key="1">
    <citation type="journal article" date="2011" name="Stand. Genomic Sci.">
        <title>Complete genome sequence of 'Thioalkalivibrio sulfidophilus' HL-EbGr7.</title>
        <authorList>
            <person name="Muyzer G."/>
            <person name="Sorokin D.Y."/>
            <person name="Mavromatis K."/>
            <person name="Lapidus A."/>
            <person name="Clum A."/>
            <person name="Ivanova N."/>
            <person name="Pati A."/>
            <person name="d'Haeseleer P."/>
            <person name="Woyke T."/>
            <person name="Kyrpides N.C."/>
        </authorList>
    </citation>
    <scope>NUCLEOTIDE SEQUENCE [LARGE SCALE GENOMIC DNA]</scope>
    <source>
        <strain evidence="3 4">HL-EbGR7</strain>
    </source>
</reference>
<dbReference type="InterPro" id="IPR025512">
    <property type="entry name" value="DUF4399"/>
</dbReference>
<dbReference type="AlphaFoldDB" id="B8GU96"/>
<gene>
    <name evidence="3" type="ordered locus">Tgr7_0280</name>
</gene>
<evidence type="ECO:0000313" key="3">
    <source>
        <dbReference type="EMBL" id="ACL71379.1"/>
    </source>
</evidence>
<dbReference type="EMBL" id="CP001339">
    <property type="protein sequence ID" value="ACL71379.1"/>
    <property type="molecule type" value="Genomic_DNA"/>
</dbReference>
<evidence type="ECO:0000259" key="2">
    <source>
        <dbReference type="Pfam" id="PF14347"/>
    </source>
</evidence>
<feature type="domain" description="DUF4399" evidence="2">
    <location>
        <begin position="53"/>
        <end position="145"/>
    </location>
</feature>